<gene>
    <name evidence="1" type="ORF">M378DRAFT_911983</name>
</gene>
<dbReference type="AlphaFoldDB" id="A0A0C2WGQ3"/>
<organism evidence="1 2">
    <name type="scientific">Amanita muscaria (strain Koide BX008)</name>
    <dbReference type="NCBI Taxonomy" id="946122"/>
    <lineage>
        <taxon>Eukaryota</taxon>
        <taxon>Fungi</taxon>
        <taxon>Dikarya</taxon>
        <taxon>Basidiomycota</taxon>
        <taxon>Agaricomycotina</taxon>
        <taxon>Agaricomycetes</taxon>
        <taxon>Agaricomycetidae</taxon>
        <taxon>Agaricales</taxon>
        <taxon>Pluteineae</taxon>
        <taxon>Amanitaceae</taxon>
        <taxon>Amanita</taxon>
    </lineage>
</organism>
<dbReference type="InParanoid" id="A0A0C2WGQ3"/>
<accession>A0A0C2WGQ3</accession>
<dbReference type="HOGENOM" id="CLU_1906230_0_0_1"/>
<evidence type="ECO:0008006" key="3">
    <source>
        <dbReference type="Google" id="ProtNLM"/>
    </source>
</evidence>
<reference evidence="1 2" key="1">
    <citation type="submission" date="2014-04" db="EMBL/GenBank/DDBJ databases">
        <title>Evolutionary Origins and Diversification of the Mycorrhizal Mutualists.</title>
        <authorList>
            <consortium name="DOE Joint Genome Institute"/>
            <consortium name="Mycorrhizal Genomics Consortium"/>
            <person name="Kohler A."/>
            <person name="Kuo A."/>
            <person name="Nagy L.G."/>
            <person name="Floudas D."/>
            <person name="Copeland A."/>
            <person name="Barry K.W."/>
            <person name="Cichocki N."/>
            <person name="Veneault-Fourrey C."/>
            <person name="LaButti K."/>
            <person name="Lindquist E.A."/>
            <person name="Lipzen A."/>
            <person name="Lundell T."/>
            <person name="Morin E."/>
            <person name="Murat C."/>
            <person name="Riley R."/>
            <person name="Ohm R."/>
            <person name="Sun H."/>
            <person name="Tunlid A."/>
            <person name="Henrissat B."/>
            <person name="Grigoriev I.V."/>
            <person name="Hibbett D.S."/>
            <person name="Martin F."/>
        </authorList>
    </citation>
    <scope>NUCLEOTIDE SEQUENCE [LARGE SCALE GENOMIC DNA]</scope>
    <source>
        <strain evidence="1 2">Koide BX008</strain>
    </source>
</reference>
<protein>
    <recommendedName>
        <fullName evidence="3">Protein kinase domain-containing protein</fullName>
    </recommendedName>
</protein>
<keyword evidence="2" id="KW-1185">Reference proteome</keyword>
<proteinExistence type="predicted"/>
<name>A0A0C2WGQ3_AMAMK</name>
<sequence>MHELWSKKWQQVLPLDSITVIELALEVVRAIQYLHSMGVAPSHGFDIGRVHLDSRLPKIRIAAECLIINTFMRSTSERSLCEDTVFGFGWFFYQVRLHPASIGIIQTANRNQIKTNGRKEVDRCRASIQGGNS</sequence>
<evidence type="ECO:0000313" key="2">
    <source>
        <dbReference type="Proteomes" id="UP000054549"/>
    </source>
</evidence>
<dbReference type="Proteomes" id="UP000054549">
    <property type="component" value="Unassembled WGS sequence"/>
</dbReference>
<evidence type="ECO:0000313" key="1">
    <source>
        <dbReference type="EMBL" id="KIL60622.1"/>
    </source>
</evidence>
<dbReference type="EMBL" id="KN818295">
    <property type="protein sequence ID" value="KIL60622.1"/>
    <property type="molecule type" value="Genomic_DNA"/>
</dbReference>